<feature type="domain" description="Response regulatory" evidence="6">
    <location>
        <begin position="6"/>
        <end position="123"/>
    </location>
</feature>
<dbReference type="Pfam" id="PF00512">
    <property type="entry name" value="HisKA"/>
    <property type="match status" value="1"/>
</dbReference>
<dbReference type="RefSeq" id="WP_145262442.1">
    <property type="nucleotide sequence ID" value="NZ_CP036279.1"/>
</dbReference>
<dbReference type="SUPFAM" id="SSF52172">
    <property type="entry name" value="CheY-like"/>
    <property type="match status" value="2"/>
</dbReference>
<dbReference type="SUPFAM" id="SSF47384">
    <property type="entry name" value="Homodimeric domain of signal transducing histidine kinase"/>
    <property type="match status" value="1"/>
</dbReference>
<dbReference type="InterPro" id="IPR003661">
    <property type="entry name" value="HisK_dim/P_dom"/>
</dbReference>
<feature type="modified residue" description="4-aspartylphosphate" evidence="4">
    <location>
        <position position="58"/>
    </location>
</feature>
<feature type="domain" description="Response regulatory" evidence="6">
    <location>
        <begin position="645"/>
        <end position="759"/>
    </location>
</feature>
<name>A0A518BBH8_9BACT</name>
<dbReference type="InterPro" id="IPR005467">
    <property type="entry name" value="His_kinase_dom"/>
</dbReference>
<dbReference type="InterPro" id="IPR036890">
    <property type="entry name" value="HATPase_C_sf"/>
</dbReference>
<evidence type="ECO:0000256" key="4">
    <source>
        <dbReference type="PROSITE-ProRule" id="PRU00169"/>
    </source>
</evidence>
<protein>
    <recommendedName>
        <fullName evidence="2">histidine kinase</fullName>
        <ecNumber evidence="2">2.7.13.3</ecNumber>
    </recommendedName>
</protein>
<keyword evidence="3 4" id="KW-0597">Phosphoprotein</keyword>
<dbReference type="KEGG" id="knv:Pan216_52080"/>
<organism evidence="9 10">
    <name type="scientific">Kolteria novifilia</name>
    <dbReference type="NCBI Taxonomy" id="2527975"/>
    <lineage>
        <taxon>Bacteria</taxon>
        <taxon>Pseudomonadati</taxon>
        <taxon>Planctomycetota</taxon>
        <taxon>Planctomycetia</taxon>
        <taxon>Kolteriales</taxon>
        <taxon>Kolteriaceae</taxon>
        <taxon>Kolteria</taxon>
    </lineage>
</organism>
<evidence type="ECO:0000256" key="1">
    <source>
        <dbReference type="ARBA" id="ARBA00000085"/>
    </source>
</evidence>
<dbReference type="SMART" id="SM00387">
    <property type="entry name" value="HATPase_c"/>
    <property type="match status" value="1"/>
</dbReference>
<dbReference type="InterPro" id="IPR036097">
    <property type="entry name" value="HisK_dim/P_sf"/>
</dbReference>
<dbReference type="PROSITE" id="PS50110">
    <property type="entry name" value="RESPONSE_REGULATORY"/>
    <property type="match status" value="2"/>
</dbReference>
<dbReference type="InterPro" id="IPR001610">
    <property type="entry name" value="PAC"/>
</dbReference>
<dbReference type="EMBL" id="CP036279">
    <property type="protein sequence ID" value="QDU64319.1"/>
    <property type="molecule type" value="Genomic_DNA"/>
</dbReference>
<feature type="domain" description="Histidine kinase" evidence="5">
    <location>
        <begin position="403"/>
        <end position="624"/>
    </location>
</feature>
<evidence type="ECO:0000259" key="7">
    <source>
        <dbReference type="PROSITE" id="PS50112"/>
    </source>
</evidence>
<dbReference type="PANTHER" id="PTHR43065">
    <property type="entry name" value="SENSOR HISTIDINE KINASE"/>
    <property type="match status" value="1"/>
</dbReference>
<evidence type="ECO:0000256" key="2">
    <source>
        <dbReference type="ARBA" id="ARBA00012438"/>
    </source>
</evidence>
<dbReference type="InterPro" id="IPR001789">
    <property type="entry name" value="Sig_transdc_resp-reg_receiver"/>
</dbReference>
<dbReference type="SMART" id="SM00448">
    <property type="entry name" value="REC"/>
    <property type="match status" value="2"/>
</dbReference>
<dbReference type="SMART" id="SM00388">
    <property type="entry name" value="HisKA"/>
    <property type="match status" value="1"/>
</dbReference>
<dbReference type="CDD" id="cd00082">
    <property type="entry name" value="HisKA"/>
    <property type="match status" value="1"/>
</dbReference>
<dbReference type="EC" id="2.7.13.3" evidence="2"/>
<dbReference type="GO" id="GO:0000155">
    <property type="term" value="F:phosphorelay sensor kinase activity"/>
    <property type="evidence" value="ECO:0007669"/>
    <property type="project" value="InterPro"/>
</dbReference>
<dbReference type="SUPFAM" id="SSF55785">
    <property type="entry name" value="PYP-like sensor domain (PAS domain)"/>
    <property type="match status" value="1"/>
</dbReference>
<feature type="domain" description="PAC" evidence="8">
    <location>
        <begin position="329"/>
        <end position="383"/>
    </location>
</feature>
<dbReference type="Gene3D" id="3.30.450.20">
    <property type="entry name" value="PAS domain"/>
    <property type="match status" value="1"/>
</dbReference>
<dbReference type="InterPro" id="IPR000700">
    <property type="entry name" value="PAS-assoc_C"/>
</dbReference>
<keyword evidence="10" id="KW-1185">Reference proteome</keyword>
<proteinExistence type="predicted"/>
<feature type="domain" description="PAS" evidence="7">
    <location>
        <begin position="274"/>
        <end position="328"/>
    </location>
</feature>
<dbReference type="Gene3D" id="3.30.565.10">
    <property type="entry name" value="Histidine kinase-like ATPase, C-terminal domain"/>
    <property type="match status" value="1"/>
</dbReference>
<evidence type="ECO:0000313" key="10">
    <source>
        <dbReference type="Proteomes" id="UP000317093"/>
    </source>
</evidence>
<dbReference type="SMART" id="SM00086">
    <property type="entry name" value="PAC"/>
    <property type="match status" value="1"/>
</dbReference>
<gene>
    <name evidence="9" type="ORF">Pan216_52080</name>
</gene>
<dbReference type="SMART" id="SM00091">
    <property type="entry name" value="PAS"/>
    <property type="match status" value="1"/>
</dbReference>
<evidence type="ECO:0000313" key="9">
    <source>
        <dbReference type="EMBL" id="QDU64319.1"/>
    </source>
</evidence>
<comment type="catalytic activity">
    <reaction evidence="1">
        <text>ATP + protein L-histidine = ADP + protein N-phospho-L-histidine.</text>
        <dbReference type="EC" id="2.7.13.3"/>
    </reaction>
</comment>
<dbReference type="Pfam" id="PF13426">
    <property type="entry name" value="PAS_9"/>
    <property type="match status" value="1"/>
</dbReference>
<dbReference type="InterPro" id="IPR035965">
    <property type="entry name" value="PAS-like_dom_sf"/>
</dbReference>
<dbReference type="Proteomes" id="UP000317093">
    <property type="component" value="Chromosome"/>
</dbReference>
<dbReference type="CDD" id="cd00156">
    <property type="entry name" value="REC"/>
    <property type="match status" value="2"/>
</dbReference>
<dbReference type="InterPro" id="IPR003594">
    <property type="entry name" value="HATPase_dom"/>
</dbReference>
<dbReference type="InterPro" id="IPR011006">
    <property type="entry name" value="CheY-like_superfamily"/>
</dbReference>
<evidence type="ECO:0000259" key="5">
    <source>
        <dbReference type="PROSITE" id="PS50109"/>
    </source>
</evidence>
<dbReference type="InterPro" id="IPR004358">
    <property type="entry name" value="Sig_transdc_His_kin-like_C"/>
</dbReference>
<sequence length="765" mass="85752">MKPTLRVLLVEDCEDDYAITRALLSKSVSTVFTLDWVRNVDEALEWICRREHDVYLVDFQLGRDTGLELIAQARERDQSGPFILLTGMRDSELDLKALHTGAADYLPKDGLAHRLLERTIHFSIEREALVGSLQSRVRQLTTLWELADAFEYHGDKNEVCETVCRVVPRAFPARSRPQVSVHVGDKVHGEPPSGVEVMRKSFRVEEEKEGRVVLWSEDPSFDRDAFREEYGEFLDFVSHNLTQTMKRLDLTRQLQLIELGVRQARDSIMITDALLDAPGPRIVYANAASQELTGYRPEELIGNSPRILQGPKTDRSLLANLRQTMEEGNTFQGVTINYHKDGTEFVNELRVMPIRDNDGIVMNWMAIQRDVTEETQLRDMLRDREEQLRQSQKMEAVGCLAGGIAHDFNNLLTGISGFTRLLLSGESNEAKQHDLNQVLELSDRASELTSQLLAFSRKQTIKPKVIKPNHVLEESTKLLRRLIRENVELRMSLGEDVGHVKFDPGQFHQVVVNLAVNASDAMPDGGMLKIVTEKLEQTIGDPAGSRQITRQSVQLIVSDTGVGMDEETTKRIFEPFFTSKEKGRGTGLGLATVYGIVKQHGANITVSSLPGQGTTFKVIFPRVDEPETATEKEPSPEKISLAGTTILIVEDEGAVREVAERMLKESGATVLTASMPSEALALCVEQEPDLLLSDVVLPEMSGRQLYLRLLQLFPSLRVFYMSGYTDEVFGSDGMVDDDIPIIQKPFDAQQLRSRISALLRSPSAV</sequence>
<evidence type="ECO:0000259" key="8">
    <source>
        <dbReference type="PROSITE" id="PS50113"/>
    </source>
</evidence>
<dbReference type="Pfam" id="PF02518">
    <property type="entry name" value="HATPase_c"/>
    <property type="match status" value="1"/>
</dbReference>
<dbReference type="CDD" id="cd00130">
    <property type="entry name" value="PAS"/>
    <property type="match status" value="1"/>
</dbReference>
<dbReference type="InterPro" id="IPR000014">
    <property type="entry name" value="PAS"/>
</dbReference>
<dbReference type="NCBIfam" id="TIGR00229">
    <property type="entry name" value="sensory_box"/>
    <property type="match status" value="1"/>
</dbReference>
<dbReference type="SUPFAM" id="SSF55874">
    <property type="entry name" value="ATPase domain of HSP90 chaperone/DNA topoisomerase II/histidine kinase"/>
    <property type="match status" value="1"/>
</dbReference>
<dbReference type="PROSITE" id="PS50113">
    <property type="entry name" value="PAC"/>
    <property type="match status" value="1"/>
</dbReference>
<feature type="modified residue" description="4-aspartylphosphate" evidence="4">
    <location>
        <position position="694"/>
    </location>
</feature>
<dbReference type="PANTHER" id="PTHR43065:SF42">
    <property type="entry name" value="TWO-COMPONENT SENSOR PPRA"/>
    <property type="match status" value="1"/>
</dbReference>
<accession>A0A518BBH8</accession>
<dbReference type="PROSITE" id="PS50109">
    <property type="entry name" value="HIS_KIN"/>
    <property type="match status" value="1"/>
</dbReference>
<dbReference type="OrthoDB" id="220475at2"/>
<reference evidence="9 10" key="1">
    <citation type="submission" date="2019-02" db="EMBL/GenBank/DDBJ databases">
        <title>Deep-cultivation of Planctomycetes and their phenomic and genomic characterization uncovers novel biology.</title>
        <authorList>
            <person name="Wiegand S."/>
            <person name="Jogler M."/>
            <person name="Boedeker C."/>
            <person name="Pinto D."/>
            <person name="Vollmers J."/>
            <person name="Rivas-Marin E."/>
            <person name="Kohn T."/>
            <person name="Peeters S.H."/>
            <person name="Heuer A."/>
            <person name="Rast P."/>
            <person name="Oberbeckmann S."/>
            <person name="Bunk B."/>
            <person name="Jeske O."/>
            <person name="Meyerdierks A."/>
            <person name="Storesund J.E."/>
            <person name="Kallscheuer N."/>
            <person name="Luecker S."/>
            <person name="Lage O.M."/>
            <person name="Pohl T."/>
            <person name="Merkel B.J."/>
            <person name="Hornburger P."/>
            <person name="Mueller R.-W."/>
            <person name="Bruemmer F."/>
            <person name="Labrenz M."/>
            <person name="Spormann A.M."/>
            <person name="Op den Camp H."/>
            <person name="Overmann J."/>
            <person name="Amann R."/>
            <person name="Jetten M.S.M."/>
            <person name="Mascher T."/>
            <person name="Medema M.H."/>
            <person name="Devos D.P."/>
            <person name="Kaster A.-K."/>
            <person name="Ovreas L."/>
            <person name="Rohde M."/>
            <person name="Galperin M.Y."/>
            <person name="Jogler C."/>
        </authorList>
    </citation>
    <scope>NUCLEOTIDE SEQUENCE [LARGE SCALE GENOMIC DNA]</scope>
    <source>
        <strain evidence="9 10">Pan216</strain>
    </source>
</reference>
<dbReference type="AlphaFoldDB" id="A0A518BBH8"/>
<evidence type="ECO:0000256" key="3">
    <source>
        <dbReference type="ARBA" id="ARBA00022553"/>
    </source>
</evidence>
<dbReference type="Gene3D" id="1.10.287.130">
    <property type="match status" value="1"/>
</dbReference>
<evidence type="ECO:0000259" key="6">
    <source>
        <dbReference type="PROSITE" id="PS50110"/>
    </source>
</evidence>
<dbReference type="Pfam" id="PF00072">
    <property type="entry name" value="Response_reg"/>
    <property type="match status" value="2"/>
</dbReference>
<dbReference type="Gene3D" id="3.40.50.2300">
    <property type="match status" value="2"/>
</dbReference>
<dbReference type="PRINTS" id="PR00344">
    <property type="entry name" value="BCTRLSENSOR"/>
</dbReference>
<dbReference type="PROSITE" id="PS50112">
    <property type="entry name" value="PAS"/>
    <property type="match status" value="1"/>
</dbReference>